<evidence type="ECO:0000313" key="3">
    <source>
        <dbReference type="EMBL" id="TXK07635.1"/>
    </source>
</evidence>
<dbReference type="GO" id="GO:0070819">
    <property type="term" value="F:menaquinone-dependent protoporphyrinogen oxidase activity"/>
    <property type="evidence" value="ECO:0007669"/>
    <property type="project" value="TreeGrafter"/>
</dbReference>
<evidence type="ECO:0000313" key="5">
    <source>
        <dbReference type="Proteomes" id="UP000321528"/>
    </source>
</evidence>
<dbReference type="PANTHER" id="PTHR38030">
    <property type="entry name" value="PROTOPORPHYRINOGEN IX DEHYDROGENASE [MENAQUINONE]"/>
    <property type="match status" value="1"/>
</dbReference>
<reference evidence="3 5" key="2">
    <citation type="submission" date="2019-07" db="EMBL/GenBank/DDBJ databases">
        <title>Draft genome of two Muricauda strains isolated from deep sea.</title>
        <authorList>
            <person name="Sun C."/>
        </authorList>
    </citation>
    <scope>NUCLEOTIDE SEQUENCE [LARGE SCALE GENOMIC DNA]</scope>
    <source>
        <strain evidence="3 5">NH166</strain>
    </source>
</reference>
<name>A0A418NBJ0_9FLAO</name>
<feature type="domain" description="Flavodoxin" evidence="1">
    <location>
        <begin position="4"/>
        <end position="151"/>
    </location>
</feature>
<gene>
    <name evidence="2" type="ORF">D2U88_02620</name>
    <name evidence="3" type="ORF">FQ019_02600</name>
</gene>
<dbReference type="PANTHER" id="PTHR38030:SF2">
    <property type="entry name" value="PROTOPORPHYRINOGEN IX DEHYDROGENASE [QUINONE]"/>
    <property type="match status" value="1"/>
</dbReference>
<dbReference type="Proteomes" id="UP000321528">
    <property type="component" value="Unassembled WGS sequence"/>
</dbReference>
<dbReference type="Proteomes" id="UP000284189">
    <property type="component" value="Unassembled WGS sequence"/>
</dbReference>
<evidence type="ECO:0000259" key="1">
    <source>
        <dbReference type="Pfam" id="PF12724"/>
    </source>
</evidence>
<dbReference type="EMBL" id="VNWL01000007">
    <property type="protein sequence ID" value="TXK07635.1"/>
    <property type="molecule type" value="Genomic_DNA"/>
</dbReference>
<evidence type="ECO:0000313" key="4">
    <source>
        <dbReference type="Proteomes" id="UP000284189"/>
    </source>
</evidence>
<evidence type="ECO:0000313" key="2">
    <source>
        <dbReference type="EMBL" id="RIV73945.1"/>
    </source>
</evidence>
<dbReference type="RefSeq" id="WP_119638733.1">
    <property type="nucleotide sequence ID" value="NZ_QXFJ01000008.1"/>
</dbReference>
<dbReference type="Gene3D" id="3.40.50.360">
    <property type="match status" value="1"/>
</dbReference>
<sequence>MKILIVYGTMEGQTTKIAHFMEELLQKENHKVVLANASKNPPTPDSFDAILIGSSIHLNTYNPSIRGYIKNNVEVLNKKITGFFSVSMAIISDLPEKQHEIDQIAKKFLIDSSWNAVEIWHIAGALKFTKYDYLKKITMRSIAKKEDGPIDINKDYEYTNWTKVKNQVSQFSNHLKINSNGQT</sequence>
<dbReference type="GO" id="GO:0006783">
    <property type="term" value="P:heme biosynthetic process"/>
    <property type="evidence" value="ECO:0007669"/>
    <property type="project" value="TreeGrafter"/>
</dbReference>
<dbReference type="InterPro" id="IPR052200">
    <property type="entry name" value="Protoporphyrinogen_IX_DH"/>
</dbReference>
<dbReference type="GO" id="GO:0010181">
    <property type="term" value="F:FMN binding"/>
    <property type="evidence" value="ECO:0007669"/>
    <property type="project" value="TreeGrafter"/>
</dbReference>
<dbReference type="AlphaFoldDB" id="A0A418NBJ0"/>
<protein>
    <recommendedName>
        <fullName evidence="1">Flavodoxin domain-containing protein</fullName>
    </recommendedName>
</protein>
<keyword evidence="5" id="KW-1185">Reference proteome</keyword>
<accession>A0A418NBJ0</accession>
<dbReference type="SUPFAM" id="SSF52218">
    <property type="entry name" value="Flavoproteins"/>
    <property type="match status" value="1"/>
</dbReference>
<dbReference type="OrthoDB" id="9795729at2"/>
<dbReference type="InterPro" id="IPR026816">
    <property type="entry name" value="Flavodoxin_dom"/>
</dbReference>
<dbReference type="EMBL" id="QXFJ01000008">
    <property type="protein sequence ID" value="RIV73945.1"/>
    <property type="molecule type" value="Genomic_DNA"/>
</dbReference>
<dbReference type="Pfam" id="PF12724">
    <property type="entry name" value="Flavodoxin_5"/>
    <property type="match status" value="1"/>
</dbReference>
<proteinExistence type="predicted"/>
<reference evidence="2 4" key="1">
    <citation type="submission" date="2018-08" db="EMBL/GenBank/DDBJ databases">
        <title>Proposal of Muricauda 72 sp.nov. and Muricauda NH166 sp.nov., isolated from seawater.</title>
        <authorList>
            <person name="Cheng H."/>
            <person name="Wu Y.-H."/>
            <person name="Guo L.-L."/>
            <person name="Xu X.-W."/>
        </authorList>
    </citation>
    <scope>NUCLEOTIDE SEQUENCE [LARGE SCALE GENOMIC DNA]</scope>
    <source>
        <strain evidence="2 4">NH166</strain>
    </source>
</reference>
<organism evidence="2 4">
    <name type="scientific">Flagellimonas aequoris</name>
    <dbReference type="NCBI Taxonomy" id="2306997"/>
    <lineage>
        <taxon>Bacteria</taxon>
        <taxon>Pseudomonadati</taxon>
        <taxon>Bacteroidota</taxon>
        <taxon>Flavobacteriia</taxon>
        <taxon>Flavobacteriales</taxon>
        <taxon>Flavobacteriaceae</taxon>
        <taxon>Flagellimonas</taxon>
    </lineage>
</organism>
<comment type="caution">
    <text evidence="2">The sequence shown here is derived from an EMBL/GenBank/DDBJ whole genome shotgun (WGS) entry which is preliminary data.</text>
</comment>
<dbReference type="InterPro" id="IPR029039">
    <property type="entry name" value="Flavoprotein-like_sf"/>
</dbReference>